<keyword evidence="7" id="KW-1185">Reference proteome</keyword>
<comment type="similarity">
    <text evidence="2">Belongs to the beta-microseminoprotein family.</text>
</comment>
<evidence type="ECO:0000256" key="2">
    <source>
        <dbReference type="ARBA" id="ARBA00010352"/>
    </source>
</evidence>
<evidence type="ECO:0000256" key="5">
    <source>
        <dbReference type="SAM" id="SignalP"/>
    </source>
</evidence>
<proteinExistence type="inferred from homology"/>
<dbReference type="Pfam" id="PF05825">
    <property type="entry name" value="PSP94"/>
    <property type="match status" value="1"/>
</dbReference>
<dbReference type="InterPro" id="IPR008735">
    <property type="entry name" value="PSP94"/>
</dbReference>
<evidence type="ECO:0000313" key="7">
    <source>
        <dbReference type="Proteomes" id="UP000824782"/>
    </source>
</evidence>
<comment type="caution">
    <text evidence="6">The sequence shown here is derived from an EMBL/GenBank/DDBJ whole genome shotgun (WGS) entry which is preliminary data.</text>
</comment>
<organism evidence="6 7">
    <name type="scientific">Engystomops pustulosus</name>
    <name type="common">Tungara frog</name>
    <name type="synonym">Physalaemus pustulosus</name>
    <dbReference type="NCBI Taxonomy" id="76066"/>
    <lineage>
        <taxon>Eukaryota</taxon>
        <taxon>Metazoa</taxon>
        <taxon>Chordata</taxon>
        <taxon>Craniata</taxon>
        <taxon>Vertebrata</taxon>
        <taxon>Euteleostomi</taxon>
        <taxon>Amphibia</taxon>
        <taxon>Batrachia</taxon>
        <taxon>Anura</taxon>
        <taxon>Neobatrachia</taxon>
        <taxon>Hyloidea</taxon>
        <taxon>Leptodactylidae</taxon>
        <taxon>Leiuperinae</taxon>
        <taxon>Engystomops</taxon>
    </lineage>
</organism>
<evidence type="ECO:0000313" key="6">
    <source>
        <dbReference type="EMBL" id="KAG8551987.1"/>
    </source>
</evidence>
<comment type="subcellular location">
    <subcellularLocation>
        <location evidence="1">Secreted</location>
    </subcellularLocation>
</comment>
<dbReference type="PANTHER" id="PTHR10500">
    <property type="entry name" value="BETA-MICROSEMINOPROTEIN"/>
    <property type="match status" value="1"/>
</dbReference>
<dbReference type="GO" id="GO:0005576">
    <property type="term" value="C:extracellular region"/>
    <property type="evidence" value="ECO:0007669"/>
    <property type="project" value="UniProtKB-SubCell"/>
</dbReference>
<dbReference type="PANTHER" id="PTHR10500:SF7">
    <property type="entry name" value="BETA-MICROSEMINOPROTEIN"/>
    <property type="match status" value="1"/>
</dbReference>
<dbReference type="Proteomes" id="UP000824782">
    <property type="component" value="Unassembled WGS sequence"/>
</dbReference>
<dbReference type="AlphaFoldDB" id="A0AAV6ZWY1"/>
<feature type="signal peptide" evidence="5">
    <location>
        <begin position="1"/>
        <end position="20"/>
    </location>
</feature>
<accession>A0AAV6ZWY1</accession>
<keyword evidence="5" id="KW-0732">Signal</keyword>
<reference evidence="6" key="1">
    <citation type="thesis" date="2020" institute="ProQuest LLC" country="789 East Eisenhower Parkway, Ann Arbor, MI, USA">
        <title>Comparative Genomics and Chromosome Evolution.</title>
        <authorList>
            <person name="Mudd A.B."/>
        </authorList>
    </citation>
    <scope>NUCLEOTIDE SEQUENCE</scope>
    <source>
        <strain evidence="6">237g6f4</strain>
        <tissue evidence="6">Blood</tissue>
    </source>
</reference>
<evidence type="ECO:0008006" key="8">
    <source>
        <dbReference type="Google" id="ProtNLM"/>
    </source>
</evidence>
<name>A0AAV6ZWY1_ENGPU</name>
<sequence length="111" mass="12364">MKVLLALGVVLALYLEQCSAYCSYGQLSLDSKRKPVCIHNGEVHKIDTDWPSGCEKCSCRKTGMQCCAEIETPSMYDKENCEAIFHEDTCSYTVTRKDNPSVKCEVLAMIG</sequence>
<protein>
    <recommendedName>
        <fullName evidence="8">Beta-microseminoprotein</fullName>
    </recommendedName>
</protein>
<evidence type="ECO:0000256" key="4">
    <source>
        <dbReference type="ARBA" id="ARBA00023157"/>
    </source>
</evidence>
<dbReference type="Gene3D" id="2.20.25.590">
    <property type="match status" value="1"/>
</dbReference>
<gene>
    <name evidence="6" type="ORF">GDO81_004366</name>
</gene>
<dbReference type="EMBL" id="WNYA01000011">
    <property type="protein sequence ID" value="KAG8551987.1"/>
    <property type="molecule type" value="Genomic_DNA"/>
</dbReference>
<keyword evidence="3" id="KW-0964">Secreted</keyword>
<dbReference type="Gene3D" id="2.10.70.10">
    <property type="entry name" value="Complement Module, domain 1"/>
    <property type="match status" value="1"/>
</dbReference>
<keyword evidence="4" id="KW-1015">Disulfide bond</keyword>
<evidence type="ECO:0000256" key="1">
    <source>
        <dbReference type="ARBA" id="ARBA00004613"/>
    </source>
</evidence>
<feature type="chain" id="PRO_5043686664" description="Beta-microseminoprotein" evidence="5">
    <location>
        <begin position="21"/>
        <end position="111"/>
    </location>
</feature>
<evidence type="ECO:0000256" key="3">
    <source>
        <dbReference type="ARBA" id="ARBA00022525"/>
    </source>
</evidence>